<comment type="caution">
    <text evidence="1">The sequence shown here is derived from an EMBL/GenBank/DDBJ whole genome shotgun (WGS) entry which is preliminary data.</text>
</comment>
<protein>
    <submittedName>
        <fullName evidence="1">AAA family ATPase</fullName>
    </submittedName>
</protein>
<dbReference type="EMBL" id="VMBB01000021">
    <property type="protein sequence ID" value="MDR8261644.1"/>
    <property type="molecule type" value="Genomic_DNA"/>
</dbReference>
<accession>A0ABD5DCB1</accession>
<gene>
    <name evidence="1" type="ORF">FPK87_14395</name>
</gene>
<reference evidence="1" key="1">
    <citation type="submission" date="2019-07" db="EMBL/GenBank/DDBJ databases">
        <title>Biological characteristics of mucoid Acinetobacter baumannii from a general hospital in China.</title>
        <authorList>
            <person name="Hua X."/>
            <person name="Yu Y."/>
        </authorList>
    </citation>
    <scope>NUCLEOTIDE SEQUENCE [LARGE SCALE GENOMIC DNA]</scope>
    <source>
        <strain evidence="1">N41</strain>
    </source>
</reference>
<evidence type="ECO:0000313" key="1">
    <source>
        <dbReference type="EMBL" id="MDR8261644.1"/>
    </source>
</evidence>
<name>A0ABD5DCB1_ACIBA</name>
<dbReference type="SUPFAM" id="SSF52540">
    <property type="entry name" value="P-loop containing nucleoside triphosphate hydrolases"/>
    <property type="match status" value="1"/>
</dbReference>
<dbReference type="Pfam" id="PF13479">
    <property type="entry name" value="AAA_24"/>
    <property type="match status" value="1"/>
</dbReference>
<organism evidence="1">
    <name type="scientific">Acinetobacter baumannii</name>
    <dbReference type="NCBI Taxonomy" id="470"/>
    <lineage>
        <taxon>Bacteria</taxon>
        <taxon>Pseudomonadati</taxon>
        <taxon>Pseudomonadota</taxon>
        <taxon>Gammaproteobacteria</taxon>
        <taxon>Moraxellales</taxon>
        <taxon>Moraxellaceae</taxon>
        <taxon>Acinetobacter</taxon>
        <taxon>Acinetobacter calcoaceticus/baumannii complex</taxon>
    </lineage>
</organism>
<dbReference type="AlphaFoldDB" id="A0ABD5DCB1"/>
<dbReference type="InterPro" id="IPR027417">
    <property type="entry name" value="P-loop_NTPase"/>
</dbReference>
<dbReference type="RefSeq" id="WP_004716431.1">
    <property type="nucleotide sequence ID" value="NZ_CP110465.1"/>
</dbReference>
<proteinExistence type="predicted"/>
<sequence>MTDQVNDNLFLVCGFPASGKSTSLRNLENVIYLNCEPGRKLPFRPKKFKQFVITDPYQVHEAFEWAETQPDYHTIVVDGLNFLMDMFETNYIIGASDTRAEWSNYAQFFKKLMQTYVAASTKNVIFTAHLKSEYNENTMLMETKVPVKGSLANQGLEAYFSTILYTKKVKLTELEKQGQSSMLLNITDEERALGYKHVFQTKVTADTTHERMRGPMGLWDNNELFIDNDCAFVLERLREYYGEDDLAA</sequence>